<accession>A0A9J6AEI2</accession>
<dbReference type="Pfam" id="PF02810">
    <property type="entry name" value="SEC-C"/>
    <property type="match status" value="1"/>
</dbReference>
<dbReference type="Gene3D" id="3.10.450.50">
    <property type="match status" value="1"/>
</dbReference>
<dbReference type="EMBL" id="JACXVP010000002">
    <property type="protein sequence ID" value="KAG5622692.1"/>
    <property type="molecule type" value="Genomic_DNA"/>
</dbReference>
<comment type="caution">
    <text evidence="1">The sequence shown here is derived from an EMBL/GenBank/DDBJ whole genome shotgun (WGS) entry which is preliminary data.</text>
</comment>
<reference evidence="1 2" key="1">
    <citation type="submission" date="2020-09" db="EMBL/GenBank/DDBJ databases">
        <title>De no assembly of potato wild relative species, Solanum commersonii.</title>
        <authorList>
            <person name="Cho K."/>
        </authorList>
    </citation>
    <scope>NUCLEOTIDE SEQUENCE [LARGE SCALE GENOMIC DNA]</scope>
    <source>
        <strain evidence="1">LZ3.2</strain>
        <tissue evidence="1">Leaf</tissue>
    </source>
</reference>
<protein>
    <submittedName>
        <fullName evidence="1">Uncharacterized protein</fullName>
    </submittedName>
</protein>
<evidence type="ECO:0000313" key="2">
    <source>
        <dbReference type="Proteomes" id="UP000824120"/>
    </source>
</evidence>
<dbReference type="PANTHER" id="PTHR36750:SF1">
    <property type="entry name" value="SEC-C MOTIF PROTEIN"/>
    <property type="match status" value="1"/>
</dbReference>
<name>A0A9J6AEI2_SOLCO</name>
<dbReference type="AlphaFoldDB" id="A0A9J6AEI2"/>
<organism evidence="1 2">
    <name type="scientific">Solanum commersonii</name>
    <name type="common">Commerson's wild potato</name>
    <name type="synonym">Commerson's nightshade</name>
    <dbReference type="NCBI Taxonomy" id="4109"/>
    <lineage>
        <taxon>Eukaryota</taxon>
        <taxon>Viridiplantae</taxon>
        <taxon>Streptophyta</taxon>
        <taxon>Embryophyta</taxon>
        <taxon>Tracheophyta</taxon>
        <taxon>Spermatophyta</taxon>
        <taxon>Magnoliopsida</taxon>
        <taxon>eudicotyledons</taxon>
        <taxon>Gunneridae</taxon>
        <taxon>Pentapetalae</taxon>
        <taxon>asterids</taxon>
        <taxon>lamiids</taxon>
        <taxon>Solanales</taxon>
        <taxon>Solanaceae</taxon>
        <taxon>Solanoideae</taxon>
        <taxon>Solaneae</taxon>
        <taxon>Solanum</taxon>
    </lineage>
</organism>
<evidence type="ECO:0000313" key="1">
    <source>
        <dbReference type="EMBL" id="KAG5622692.1"/>
    </source>
</evidence>
<gene>
    <name evidence="1" type="ORF">H5410_007910</name>
</gene>
<dbReference type="Proteomes" id="UP000824120">
    <property type="component" value="Chromosome 2"/>
</dbReference>
<sequence length="215" mass="23992">MIRPRTLLFYYSNSSSISHISHRWISSTTQLHGSWIDNIKGVFTGQKTSPDAAKVPISESFTLLRFADELGRAKKLGTLKQYVVGRGSEVTFADAFEKQQAILQYLGALDPTGENLQTIQKQQAAKHCKCTIVDVENMLAKFTWAKEAQMKLEKMKEEGKPLPKSMAEVQKLMGSSPLDVARSNMAKSGQISRNAFCPCGSKKRYKRCCGKDSTF</sequence>
<dbReference type="SUPFAM" id="SSF103642">
    <property type="entry name" value="Sec-C motif"/>
    <property type="match status" value="1"/>
</dbReference>
<dbReference type="PANTHER" id="PTHR36750">
    <property type="entry name" value="SEC-C MOTIF PROTEIN"/>
    <property type="match status" value="1"/>
</dbReference>
<proteinExistence type="predicted"/>
<dbReference type="OrthoDB" id="432970at2759"/>
<dbReference type="InterPro" id="IPR004027">
    <property type="entry name" value="SEC_C_motif"/>
</dbReference>
<keyword evidence="2" id="KW-1185">Reference proteome</keyword>